<organism evidence="2 3">
    <name type="scientific">Catenulispora yoronensis</name>
    <dbReference type="NCBI Taxonomy" id="450799"/>
    <lineage>
        <taxon>Bacteria</taxon>
        <taxon>Bacillati</taxon>
        <taxon>Actinomycetota</taxon>
        <taxon>Actinomycetes</taxon>
        <taxon>Catenulisporales</taxon>
        <taxon>Catenulisporaceae</taxon>
        <taxon>Catenulispora</taxon>
    </lineage>
</organism>
<evidence type="ECO:0000313" key="3">
    <source>
        <dbReference type="Proteomes" id="UP001500751"/>
    </source>
</evidence>
<gene>
    <name evidence="2" type="ORF">GCM10009839_37970</name>
</gene>
<dbReference type="Proteomes" id="UP001500751">
    <property type="component" value="Unassembled WGS sequence"/>
</dbReference>
<name>A0ABN2UB91_9ACTN</name>
<keyword evidence="3" id="KW-1185">Reference proteome</keyword>
<accession>A0ABN2UB91</accession>
<protein>
    <submittedName>
        <fullName evidence="2">Uncharacterized protein</fullName>
    </submittedName>
</protein>
<sequence>MYANTPSTPAAAARAPARTVTDAPSELEAPNRRPRVTPTVTSNAIAPPPNRSVAATVCGTWSTTLFELANAPPHSIIVTVSSA</sequence>
<feature type="region of interest" description="Disordered" evidence="1">
    <location>
        <begin position="1"/>
        <end position="50"/>
    </location>
</feature>
<evidence type="ECO:0000256" key="1">
    <source>
        <dbReference type="SAM" id="MobiDB-lite"/>
    </source>
</evidence>
<evidence type="ECO:0000313" key="2">
    <source>
        <dbReference type="EMBL" id="GAA2033882.1"/>
    </source>
</evidence>
<proteinExistence type="predicted"/>
<feature type="compositionally biased region" description="Low complexity" evidence="1">
    <location>
        <begin position="1"/>
        <end position="24"/>
    </location>
</feature>
<comment type="caution">
    <text evidence="2">The sequence shown here is derived from an EMBL/GenBank/DDBJ whole genome shotgun (WGS) entry which is preliminary data.</text>
</comment>
<reference evidence="2 3" key="1">
    <citation type="journal article" date="2019" name="Int. J. Syst. Evol. Microbiol.">
        <title>The Global Catalogue of Microorganisms (GCM) 10K type strain sequencing project: providing services to taxonomists for standard genome sequencing and annotation.</title>
        <authorList>
            <consortium name="The Broad Institute Genomics Platform"/>
            <consortium name="The Broad Institute Genome Sequencing Center for Infectious Disease"/>
            <person name="Wu L."/>
            <person name="Ma J."/>
        </authorList>
    </citation>
    <scope>NUCLEOTIDE SEQUENCE [LARGE SCALE GENOMIC DNA]</scope>
    <source>
        <strain evidence="2 3">JCM 16014</strain>
    </source>
</reference>
<dbReference type="EMBL" id="BAAAQN010000020">
    <property type="protein sequence ID" value="GAA2033882.1"/>
    <property type="molecule type" value="Genomic_DNA"/>
</dbReference>